<organism evidence="2 3">
    <name type="scientific">Ectopseudomonas alcaliphila</name>
    <dbReference type="NCBI Taxonomy" id="101564"/>
    <lineage>
        <taxon>Bacteria</taxon>
        <taxon>Pseudomonadati</taxon>
        <taxon>Pseudomonadota</taxon>
        <taxon>Gammaproteobacteria</taxon>
        <taxon>Pseudomonadales</taxon>
        <taxon>Pseudomonadaceae</taxon>
        <taxon>Ectopseudomonas</taxon>
    </lineage>
</organism>
<feature type="transmembrane region" description="Helical" evidence="1">
    <location>
        <begin position="21"/>
        <end position="41"/>
    </location>
</feature>
<evidence type="ECO:0000256" key="1">
    <source>
        <dbReference type="SAM" id="Phobius"/>
    </source>
</evidence>
<evidence type="ECO:0000313" key="3">
    <source>
        <dbReference type="Proteomes" id="UP001278050"/>
    </source>
</evidence>
<feature type="transmembrane region" description="Helical" evidence="1">
    <location>
        <begin position="88"/>
        <end position="111"/>
    </location>
</feature>
<keyword evidence="3" id="KW-1185">Reference proteome</keyword>
<gene>
    <name evidence="2" type="ORF">SIM71_19860</name>
</gene>
<keyword evidence="1" id="KW-0812">Transmembrane</keyword>
<feature type="transmembrane region" description="Helical" evidence="1">
    <location>
        <begin position="123"/>
        <end position="145"/>
    </location>
</feature>
<evidence type="ECO:0000313" key="2">
    <source>
        <dbReference type="EMBL" id="MDX5994320.1"/>
    </source>
</evidence>
<name>A0ABU4Q5V1_9GAMM</name>
<evidence type="ECO:0008006" key="4">
    <source>
        <dbReference type="Google" id="ProtNLM"/>
    </source>
</evidence>
<comment type="caution">
    <text evidence="2">The sequence shown here is derived from an EMBL/GenBank/DDBJ whole genome shotgun (WGS) entry which is preliminary data.</text>
</comment>
<reference evidence="2 3" key="1">
    <citation type="submission" date="2023-11" db="EMBL/GenBank/DDBJ databases">
        <title>MicrobeMod: A computational toolkit for identifying prokaryotic methylation and restriction-modification with nanopore sequencing.</title>
        <authorList>
            <person name="Crits-Christoph A."/>
            <person name="Kang S.C."/>
            <person name="Lee H."/>
            <person name="Ostrov N."/>
        </authorList>
    </citation>
    <scope>NUCLEOTIDE SEQUENCE [LARGE SCALE GENOMIC DNA]</scope>
    <source>
        <strain evidence="2 3">ATCC BAA-571</strain>
    </source>
</reference>
<dbReference type="EMBL" id="JAWXXP010000001">
    <property type="protein sequence ID" value="MDX5994320.1"/>
    <property type="molecule type" value="Genomic_DNA"/>
</dbReference>
<dbReference type="Proteomes" id="UP001278050">
    <property type="component" value="Unassembled WGS sequence"/>
</dbReference>
<proteinExistence type="predicted"/>
<feature type="transmembrane region" description="Helical" evidence="1">
    <location>
        <begin position="61"/>
        <end position="81"/>
    </location>
</feature>
<keyword evidence="1" id="KW-1133">Transmembrane helix</keyword>
<accession>A0ABU4Q5V1</accession>
<sequence>MSNSGPALSCSILARRLLQGLGIPMSAGLFIGLLTGKLRYGQLTLEWPQLLATNSHPFVEVLLGSLPGLVLFIACLALGALRHSVNLLCAFVLTSAISAYCCALLFAQAFGNTWAAGEVFRELYLAQLPLLAMALLPGLLIALWLQPSSRPAAF</sequence>
<dbReference type="RefSeq" id="WP_139203077.1">
    <property type="nucleotide sequence ID" value="NZ_CBCSET010000002.1"/>
</dbReference>
<protein>
    <recommendedName>
        <fullName evidence="4">Transmembrane protein</fullName>
    </recommendedName>
</protein>
<keyword evidence="1" id="KW-0472">Membrane</keyword>